<organism evidence="1 2">
    <name type="scientific">Pleurodeles waltl</name>
    <name type="common">Iberian ribbed newt</name>
    <dbReference type="NCBI Taxonomy" id="8319"/>
    <lineage>
        <taxon>Eukaryota</taxon>
        <taxon>Metazoa</taxon>
        <taxon>Chordata</taxon>
        <taxon>Craniata</taxon>
        <taxon>Vertebrata</taxon>
        <taxon>Euteleostomi</taxon>
        <taxon>Amphibia</taxon>
        <taxon>Batrachia</taxon>
        <taxon>Caudata</taxon>
        <taxon>Salamandroidea</taxon>
        <taxon>Salamandridae</taxon>
        <taxon>Pleurodelinae</taxon>
        <taxon>Pleurodeles</taxon>
    </lineage>
</organism>
<gene>
    <name evidence="1" type="ORF">NDU88_006529</name>
</gene>
<name>A0AAV7RLQ3_PLEWA</name>
<evidence type="ECO:0000313" key="2">
    <source>
        <dbReference type="Proteomes" id="UP001066276"/>
    </source>
</evidence>
<proteinExistence type="predicted"/>
<dbReference type="AlphaFoldDB" id="A0AAV7RLQ3"/>
<sequence length="77" mass="8643">MVPRPPLLLRGGALLPKRHVLEHQLRVRPSRPQHSPAAVARWGVHSWLTRVPEPPRLRFRSRGSSAPCSAVQLLCAM</sequence>
<dbReference type="Proteomes" id="UP001066276">
    <property type="component" value="Chromosome 5"/>
</dbReference>
<accession>A0AAV7RLQ3</accession>
<reference evidence="1" key="1">
    <citation type="journal article" date="2022" name="bioRxiv">
        <title>Sequencing and chromosome-scale assembly of the giantPleurodeles waltlgenome.</title>
        <authorList>
            <person name="Brown T."/>
            <person name="Elewa A."/>
            <person name="Iarovenko S."/>
            <person name="Subramanian E."/>
            <person name="Araus A.J."/>
            <person name="Petzold A."/>
            <person name="Susuki M."/>
            <person name="Suzuki K.-i.T."/>
            <person name="Hayashi T."/>
            <person name="Toyoda A."/>
            <person name="Oliveira C."/>
            <person name="Osipova E."/>
            <person name="Leigh N.D."/>
            <person name="Simon A."/>
            <person name="Yun M.H."/>
        </authorList>
    </citation>
    <scope>NUCLEOTIDE SEQUENCE</scope>
    <source>
        <strain evidence="1">20211129_DDA</strain>
        <tissue evidence="1">Liver</tissue>
    </source>
</reference>
<protein>
    <submittedName>
        <fullName evidence="1">Uncharacterized protein</fullName>
    </submittedName>
</protein>
<dbReference type="EMBL" id="JANPWB010000009">
    <property type="protein sequence ID" value="KAJ1153771.1"/>
    <property type="molecule type" value="Genomic_DNA"/>
</dbReference>
<evidence type="ECO:0000313" key="1">
    <source>
        <dbReference type="EMBL" id="KAJ1153771.1"/>
    </source>
</evidence>
<keyword evidence="2" id="KW-1185">Reference proteome</keyword>
<comment type="caution">
    <text evidence="1">The sequence shown here is derived from an EMBL/GenBank/DDBJ whole genome shotgun (WGS) entry which is preliminary data.</text>
</comment>